<feature type="domain" description="CNP1-like uncharacterised" evidence="2">
    <location>
        <begin position="43"/>
        <end position="177"/>
    </location>
</feature>
<dbReference type="RefSeq" id="WP_188381475.1">
    <property type="nucleotide sequence ID" value="NZ_BMDI01000002.1"/>
</dbReference>
<evidence type="ECO:0000313" key="3">
    <source>
        <dbReference type="EMBL" id="GGI20192.1"/>
    </source>
</evidence>
<accession>A0A8J3AVV5</accession>
<dbReference type="InterPro" id="IPR014861">
    <property type="entry name" value="CNP1-like_dom"/>
</dbReference>
<reference evidence="4" key="1">
    <citation type="journal article" date="2019" name="Int. J. Syst. Evol. Microbiol.">
        <title>The Global Catalogue of Microorganisms (GCM) 10K type strain sequencing project: providing services to taxonomists for standard genome sequencing and annotation.</title>
        <authorList>
            <consortium name="The Broad Institute Genomics Platform"/>
            <consortium name="The Broad Institute Genome Sequencing Center for Infectious Disease"/>
            <person name="Wu L."/>
            <person name="Ma J."/>
        </authorList>
    </citation>
    <scope>NUCLEOTIDE SEQUENCE [LARGE SCALE GENOMIC DNA]</scope>
    <source>
        <strain evidence="4">CCM 2767</strain>
    </source>
</reference>
<protein>
    <recommendedName>
        <fullName evidence="2">CNP1-like uncharacterized domain-containing protein</fullName>
    </recommendedName>
</protein>
<sequence length="189" mass="21395">MSNSFPSLSCLAARLSRTLLAASLLFASHAVFAQTNFEEDFDDENKPWEEIAVQMPPAPKQEDLIEFYVSPTATQKFQLDAKSLSIGSDGVIRYTLVATSTSGAKNISYEGIRCETFERKLYAFGRDDGSWGRSRRDQWEGIVRGRANNQHAILSRDYFCSNLMIMGPEKNILQRLRSKQTLTDNLLRE</sequence>
<dbReference type="AlphaFoldDB" id="A0A8J3AVV5"/>
<feature type="chain" id="PRO_5035288522" description="CNP1-like uncharacterized domain-containing protein" evidence="1">
    <location>
        <begin position="34"/>
        <end position="189"/>
    </location>
</feature>
<keyword evidence="1" id="KW-0732">Signal</keyword>
<evidence type="ECO:0000256" key="1">
    <source>
        <dbReference type="SAM" id="SignalP"/>
    </source>
</evidence>
<name>A0A8J3AVV5_9BURK</name>
<dbReference type="EMBL" id="BMDI01000002">
    <property type="protein sequence ID" value="GGI20192.1"/>
    <property type="molecule type" value="Genomic_DNA"/>
</dbReference>
<organism evidence="3 4">
    <name type="scientific">Oxalicibacterium faecigallinarum</name>
    <dbReference type="NCBI Taxonomy" id="573741"/>
    <lineage>
        <taxon>Bacteria</taxon>
        <taxon>Pseudomonadati</taxon>
        <taxon>Pseudomonadota</taxon>
        <taxon>Betaproteobacteria</taxon>
        <taxon>Burkholderiales</taxon>
        <taxon>Oxalobacteraceae</taxon>
        <taxon>Oxalicibacterium</taxon>
    </lineage>
</organism>
<comment type="caution">
    <text evidence="3">The sequence shown here is derived from an EMBL/GenBank/DDBJ whole genome shotgun (WGS) entry which is preliminary data.</text>
</comment>
<evidence type="ECO:0000259" key="2">
    <source>
        <dbReference type="Pfam" id="PF08750"/>
    </source>
</evidence>
<dbReference type="Proteomes" id="UP000642180">
    <property type="component" value="Unassembled WGS sequence"/>
</dbReference>
<gene>
    <name evidence="3" type="ORF">GCM10008066_22800</name>
</gene>
<keyword evidence="4" id="KW-1185">Reference proteome</keyword>
<proteinExistence type="predicted"/>
<evidence type="ECO:0000313" key="4">
    <source>
        <dbReference type="Proteomes" id="UP000642180"/>
    </source>
</evidence>
<feature type="signal peptide" evidence="1">
    <location>
        <begin position="1"/>
        <end position="33"/>
    </location>
</feature>
<dbReference type="Pfam" id="PF08750">
    <property type="entry name" value="CNP1"/>
    <property type="match status" value="1"/>
</dbReference>